<reference evidence="1" key="1">
    <citation type="submission" date="2019-08" db="EMBL/GenBank/DDBJ databases">
        <authorList>
            <person name="Kucharzyk K."/>
            <person name="Murdoch R.W."/>
            <person name="Higgins S."/>
            <person name="Loffler F."/>
        </authorList>
    </citation>
    <scope>NUCLEOTIDE SEQUENCE</scope>
</reference>
<organism evidence="1">
    <name type="scientific">bioreactor metagenome</name>
    <dbReference type="NCBI Taxonomy" id="1076179"/>
    <lineage>
        <taxon>unclassified sequences</taxon>
        <taxon>metagenomes</taxon>
        <taxon>ecological metagenomes</taxon>
    </lineage>
</organism>
<name>A0A645HPD9_9ZZZZ</name>
<gene>
    <name evidence="1" type="ORF">SDC9_187644</name>
</gene>
<protein>
    <submittedName>
        <fullName evidence="1">Uncharacterized protein</fullName>
    </submittedName>
</protein>
<dbReference type="EMBL" id="VSSQ01096308">
    <property type="protein sequence ID" value="MPN40109.1"/>
    <property type="molecule type" value="Genomic_DNA"/>
</dbReference>
<dbReference type="AlphaFoldDB" id="A0A645HPD9"/>
<proteinExistence type="predicted"/>
<evidence type="ECO:0000313" key="1">
    <source>
        <dbReference type="EMBL" id="MPN40109.1"/>
    </source>
</evidence>
<comment type="caution">
    <text evidence="1">The sequence shown here is derived from an EMBL/GenBank/DDBJ whole genome shotgun (WGS) entry which is preliminary data.</text>
</comment>
<accession>A0A645HPD9</accession>
<sequence length="109" mass="12328">MAPVRLKRCQHSLQKVVLCDLFHIVHKKRNAIFRKGPLDGAAVGFHIAGEHHDILITEAPLPHQLHDFLSALFHLVPDVFALNHRHIPGFLFIKPGPQGKEIPFQIVKT</sequence>